<gene>
    <name evidence="2" type="ORF">SAMN04487990_10645</name>
</gene>
<feature type="domain" description="Letm1 RBD" evidence="1">
    <location>
        <begin position="340"/>
        <end position="395"/>
    </location>
</feature>
<accession>A0A1H3Y6E7</accession>
<proteinExistence type="predicted"/>
<reference evidence="2 3" key="1">
    <citation type="submission" date="2016-10" db="EMBL/GenBank/DDBJ databases">
        <authorList>
            <person name="de Groot N.N."/>
        </authorList>
    </citation>
    <scope>NUCLEOTIDE SEQUENCE [LARGE SCALE GENOMIC DNA]</scope>
    <source>
        <strain evidence="2 3">DSM 23842</strain>
    </source>
</reference>
<dbReference type="EMBL" id="FNQK01000006">
    <property type="protein sequence ID" value="SEA06428.1"/>
    <property type="molecule type" value="Genomic_DNA"/>
</dbReference>
<evidence type="ECO:0000313" key="3">
    <source>
        <dbReference type="Proteomes" id="UP000198846"/>
    </source>
</evidence>
<dbReference type="InterPro" id="IPR033122">
    <property type="entry name" value="LETM1-like_RBD"/>
</dbReference>
<sequence>MNPSTSGWIKKFESIVSQSGLFYNDFNELYLKLRENGFIYGLNIYAPERIIFEHTYSKDEIAKVNLLTGLYHTYACTTQDHNFNAFLKNVLQFYKDLEVSDLSLWDKLFIGSSDASVLERLIHDRVQLDNNLLTRNFNKTVTNSLVFIDVLTFRKHLMEEINVHTYASRLETILVNITYDALNYKVDNNKKDIDFLKSLRESISYIKDDRNHFNLDYRIAIGTNFNAFEKKYFLDIACLAIWEDVFEDDKAHNFVKSIGVDMNLSVDEINDSLYHLVDFNKKHKAEFAVFKTSTPIANFYDNSSKLVMKLIKRNSKRIFKELVQSKDLMVLLTQATTRDLTKEEQKRVQSQLVDIFKTIPSLAIFILPGGAILLPIVVKLIPNMLPSTFDDNKIDKLTENQPPKELNE</sequence>
<dbReference type="Proteomes" id="UP000198846">
    <property type="component" value="Unassembled WGS sequence"/>
</dbReference>
<evidence type="ECO:0000259" key="1">
    <source>
        <dbReference type="Pfam" id="PF07766"/>
    </source>
</evidence>
<keyword evidence="3" id="KW-1185">Reference proteome</keyword>
<name>A0A1H3Y6E7_BIZPA</name>
<dbReference type="NCBIfam" id="NF040639">
    <property type="entry name" value="LETM1_rel_film"/>
    <property type="match status" value="1"/>
</dbReference>
<dbReference type="GO" id="GO:0043022">
    <property type="term" value="F:ribosome binding"/>
    <property type="evidence" value="ECO:0007669"/>
    <property type="project" value="InterPro"/>
</dbReference>
<dbReference type="STRING" id="283786.SAMN04487990_10645"/>
<evidence type="ECO:0000313" key="2">
    <source>
        <dbReference type="EMBL" id="SEA06428.1"/>
    </source>
</evidence>
<dbReference type="OrthoDB" id="1421172at2"/>
<dbReference type="Pfam" id="PF07766">
    <property type="entry name" value="LETM1_RBD"/>
    <property type="match status" value="1"/>
</dbReference>
<protein>
    <submittedName>
        <fullName evidence="2">LETM1-like protein</fullName>
    </submittedName>
</protein>
<dbReference type="AlphaFoldDB" id="A0A1H3Y6E7"/>
<organism evidence="2 3">
    <name type="scientific">Bizionia paragorgiae</name>
    <dbReference type="NCBI Taxonomy" id="283786"/>
    <lineage>
        <taxon>Bacteria</taxon>
        <taxon>Pseudomonadati</taxon>
        <taxon>Bacteroidota</taxon>
        <taxon>Flavobacteriia</taxon>
        <taxon>Flavobacteriales</taxon>
        <taxon>Flavobacteriaceae</taxon>
        <taxon>Bizionia</taxon>
    </lineage>
</organism>
<dbReference type="RefSeq" id="WP_092133187.1">
    <property type="nucleotide sequence ID" value="NZ_FNQK01000006.1"/>
</dbReference>